<dbReference type="Proteomes" id="UP000202259">
    <property type="component" value="Chromosome"/>
</dbReference>
<feature type="repeat" description="TPR" evidence="2">
    <location>
        <begin position="139"/>
        <end position="172"/>
    </location>
</feature>
<dbReference type="InterPro" id="IPR027417">
    <property type="entry name" value="P-loop_NTPase"/>
</dbReference>
<dbReference type="PROSITE" id="PS50005">
    <property type="entry name" value="TPR"/>
    <property type="match status" value="3"/>
</dbReference>
<dbReference type="Pfam" id="PF13469">
    <property type="entry name" value="Sulfotransfer_3"/>
    <property type="match status" value="1"/>
</dbReference>
<name>A0A222GAV4_9GAMM</name>
<dbReference type="EMBL" id="CP020465">
    <property type="protein sequence ID" value="ASP49026.1"/>
    <property type="molecule type" value="Genomic_DNA"/>
</dbReference>
<feature type="repeat" description="TPR" evidence="2">
    <location>
        <begin position="105"/>
        <end position="138"/>
    </location>
</feature>
<gene>
    <name evidence="3" type="ORF">B5D82_15360</name>
</gene>
<keyword evidence="1" id="KW-0808">Transferase</keyword>
<dbReference type="InterPro" id="IPR026634">
    <property type="entry name" value="TPST-like"/>
</dbReference>
<dbReference type="OrthoDB" id="9815894at2"/>
<evidence type="ECO:0000313" key="4">
    <source>
        <dbReference type="Proteomes" id="UP000202259"/>
    </source>
</evidence>
<dbReference type="Pfam" id="PF13431">
    <property type="entry name" value="TPR_17"/>
    <property type="match status" value="1"/>
</dbReference>
<evidence type="ECO:0000256" key="1">
    <source>
        <dbReference type="ARBA" id="ARBA00022679"/>
    </source>
</evidence>
<organism evidence="3 4">
    <name type="scientific">Cognaticolwellia beringensis</name>
    <dbReference type="NCBI Taxonomy" id="1967665"/>
    <lineage>
        <taxon>Bacteria</taxon>
        <taxon>Pseudomonadati</taxon>
        <taxon>Pseudomonadota</taxon>
        <taxon>Gammaproteobacteria</taxon>
        <taxon>Alteromonadales</taxon>
        <taxon>Colwelliaceae</taxon>
        <taxon>Cognaticolwellia</taxon>
    </lineage>
</organism>
<dbReference type="SUPFAM" id="SSF81901">
    <property type="entry name" value="HCP-like"/>
    <property type="match status" value="1"/>
</dbReference>
<keyword evidence="2" id="KW-0802">TPR repeat</keyword>
<accession>A0A222GAV4</accession>
<sequence>MNISKQISTAQKYIETKQYKLAHQCIIELLQFDKFYADGYFLLAIIASEHNNFKKAIVLIEQAIVLAPERAEYIAHLAKHFVLTNDYVKAKQQCEKAELLAQLSALELDTIGVVYSKMGLHHCAIKNFEKAVKLAPNNANFHFNLAVSLKFTGDFDAAKLAFEKTIDLAPTYYKAYSSLASLGDVDTKYQDTILNLQTNTLQPDDALYIGHAQARIHEKQKNYQQAYQALSQAKKAKLAQLNYSIEDDKKIFTRLKSAFNQPPQVNPIGNESDEAIFVVGLPRSGTTLVERILSNHRDVTSAGELQNFGLLVKELSATQSPYVIDPDTIDAACNIDFKTLAQRYIDSTRVITGDTARFVDKMPLNFLYVGFIVSAFPNAKIVCLDRNPLDSIVSNFRQLFSVNFSYYNYAYDLETTAEYYLLFKDIIAFWREKFPQNFYVVNYQSLVNSPVEEAKNLVNFCQLSWHDSLVDIENNSSPVATASAVQVRSPINNQSVGNWQRYDFCLENVKSRLQAAGVSLK</sequence>
<dbReference type="Gene3D" id="3.40.50.300">
    <property type="entry name" value="P-loop containing nucleotide triphosphate hydrolases"/>
    <property type="match status" value="1"/>
</dbReference>
<feature type="repeat" description="TPR" evidence="2">
    <location>
        <begin position="37"/>
        <end position="70"/>
    </location>
</feature>
<dbReference type="RefSeq" id="WP_081152752.1">
    <property type="nucleotide sequence ID" value="NZ_CP020465.1"/>
</dbReference>
<dbReference type="KEGG" id="cber:B5D82_15360"/>
<reference evidence="3 4" key="1">
    <citation type="submission" date="2017-08" db="EMBL/GenBank/DDBJ databases">
        <title>Complete genome of Colwellia sp. NB097-1, a psychrophile bacterium ioslated from Bering Sea.</title>
        <authorList>
            <person name="Chen X."/>
        </authorList>
    </citation>
    <scope>NUCLEOTIDE SEQUENCE [LARGE SCALE GENOMIC DNA]</scope>
    <source>
        <strain evidence="3 4">NB097-1</strain>
    </source>
</reference>
<evidence type="ECO:0000313" key="3">
    <source>
        <dbReference type="EMBL" id="ASP49026.1"/>
    </source>
</evidence>
<proteinExistence type="predicted"/>
<dbReference type="AlphaFoldDB" id="A0A222GAV4"/>
<dbReference type="InterPro" id="IPR019734">
    <property type="entry name" value="TPR_rpt"/>
</dbReference>
<evidence type="ECO:0000256" key="2">
    <source>
        <dbReference type="PROSITE-ProRule" id="PRU00339"/>
    </source>
</evidence>
<dbReference type="SUPFAM" id="SSF52540">
    <property type="entry name" value="P-loop containing nucleoside triphosphate hydrolases"/>
    <property type="match status" value="1"/>
</dbReference>
<keyword evidence="4" id="KW-1185">Reference proteome</keyword>
<dbReference type="PANTHER" id="PTHR12788:SF10">
    <property type="entry name" value="PROTEIN-TYROSINE SULFOTRANSFERASE"/>
    <property type="match status" value="1"/>
</dbReference>
<dbReference type="GO" id="GO:0008476">
    <property type="term" value="F:protein-tyrosine sulfotransferase activity"/>
    <property type="evidence" value="ECO:0007669"/>
    <property type="project" value="InterPro"/>
</dbReference>
<dbReference type="PANTHER" id="PTHR12788">
    <property type="entry name" value="PROTEIN-TYROSINE SULFOTRANSFERASE 2"/>
    <property type="match status" value="1"/>
</dbReference>
<protein>
    <submittedName>
        <fullName evidence="3">Uncharacterized protein</fullName>
    </submittedName>
</protein>
<dbReference type="SMART" id="SM00028">
    <property type="entry name" value="TPR"/>
    <property type="match status" value="4"/>
</dbReference>
<dbReference type="Gene3D" id="1.25.40.10">
    <property type="entry name" value="Tetratricopeptide repeat domain"/>
    <property type="match status" value="2"/>
</dbReference>
<dbReference type="InterPro" id="IPR011990">
    <property type="entry name" value="TPR-like_helical_dom_sf"/>
</dbReference>